<evidence type="ECO:0000256" key="1">
    <source>
        <dbReference type="ARBA" id="ARBA00022448"/>
    </source>
</evidence>
<dbReference type="Gene3D" id="3.40.50.300">
    <property type="entry name" value="P-loop containing nucleotide triphosphate hydrolases"/>
    <property type="match status" value="1"/>
</dbReference>
<evidence type="ECO:0000256" key="3">
    <source>
        <dbReference type="ARBA" id="ARBA00022840"/>
    </source>
</evidence>
<proteinExistence type="predicted"/>
<name>A0A9W6RBL1_9PSEU</name>
<sequence length="285" mass="30999">MWWIGRDGMVGQPPADEYAVDLEGCTKEFTTPSGDTYCAVRDINLKVRPGRFVSVVGPTGSGKSTILNIAAGLLAPTAGTAQSFGEQVSGVNRRAAYMFQQDALLPWKTVIDNVSLALTLAGVSKADARAEALNWLAKVGLKDFADRYPHQLSGGMRKRTAIAQAWIGNPDILLMDEPFSALDVQTRQIMENELLTLWQESAKAVIFITHDLDEAIALSDEVVILGAGPGSTVVGTYEITLPRPRDLLEIRDDLQFVELHREIWGRLRVEVSRTYENSAVAGGGA</sequence>
<dbReference type="Proteomes" id="UP001165136">
    <property type="component" value="Unassembled WGS sequence"/>
</dbReference>
<comment type="caution">
    <text evidence="5">The sequence shown here is derived from an EMBL/GenBank/DDBJ whole genome shotgun (WGS) entry which is preliminary data.</text>
</comment>
<dbReference type="CDD" id="cd03293">
    <property type="entry name" value="ABC_NrtD_SsuB_transporters"/>
    <property type="match status" value="1"/>
</dbReference>
<protein>
    <submittedName>
        <fullName evidence="5">ABC transporter ATP-binding protein</fullName>
    </submittedName>
</protein>
<dbReference type="InterPro" id="IPR050166">
    <property type="entry name" value="ABC_transporter_ATP-bind"/>
</dbReference>
<evidence type="ECO:0000313" key="6">
    <source>
        <dbReference type="Proteomes" id="UP001165136"/>
    </source>
</evidence>
<keyword evidence="1" id="KW-0813">Transport</keyword>
<dbReference type="InterPro" id="IPR003439">
    <property type="entry name" value="ABC_transporter-like_ATP-bd"/>
</dbReference>
<dbReference type="SMART" id="SM00382">
    <property type="entry name" value="AAA"/>
    <property type="match status" value="1"/>
</dbReference>
<dbReference type="SUPFAM" id="SSF52540">
    <property type="entry name" value="P-loop containing nucleoside triphosphate hydrolases"/>
    <property type="match status" value="1"/>
</dbReference>
<dbReference type="GO" id="GO:0016887">
    <property type="term" value="F:ATP hydrolysis activity"/>
    <property type="evidence" value="ECO:0007669"/>
    <property type="project" value="InterPro"/>
</dbReference>
<dbReference type="EMBL" id="BSTI01000031">
    <property type="protein sequence ID" value="GLY71102.1"/>
    <property type="molecule type" value="Genomic_DNA"/>
</dbReference>
<gene>
    <name evidence="5" type="ORF">Atai01_77210</name>
</gene>
<dbReference type="GO" id="GO:0005524">
    <property type="term" value="F:ATP binding"/>
    <property type="evidence" value="ECO:0007669"/>
    <property type="project" value="UniProtKB-KW"/>
</dbReference>
<dbReference type="PANTHER" id="PTHR42788">
    <property type="entry name" value="TAURINE IMPORT ATP-BINDING PROTEIN-RELATED"/>
    <property type="match status" value="1"/>
</dbReference>
<dbReference type="Pfam" id="PF00005">
    <property type="entry name" value="ABC_tran"/>
    <property type="match status" value="1"/>
</dbReference>
<feature type="domain" description="ABC transporter" evidence="4">
    <location>
        <begin position="20"/>
        <end position="252"/>
    </location>
</feature>
<keyword evidence="6" id="KW-1185">Reference proteome</keyword>
<dbReference type="PANTHER" id="PTHR42788:SF13">
    <property type="entry name" value="ALIPHATIC SULFONATES IMPORT ATP-BINDING PROTEIN SSUB"/>
    <property type="match status" value="1"/>
</dbReference>
<organism evidence="5 6">
    <name type="scientific">Amycolatopsis taiwanensis</name>
    <dbReference type="NCBI Taxonomy" id="342230"/>
    <lineage>
        <taxon>Bacteria</taxon>
        <taxon>Bacillati</taxon>
        <taxon>Actinomycetota</taxon>
        <taxon>Actinomycetes</taxon>
        <taxon>Pseudonocardiales</taxon>
        <taxon>Pseudonocardiaceae</taxon>
        <taxon>Amycolatopsis</taxon>
    </lineage>
</organism>
<dbReference type="InterPro" id="IPR027417">
    <property type="entry name" value="P-loop_NTPase"/>
</dbReference>
<accession>A0A9W6RBL1</accession>
<evidence type="ECO:0000313" key="5">
    <source>
        <dbReference type="EMBL" id="GLY71102.1"/>
    </source>
</evidence>
<dbReference type="AlphaFoldDB" id="A0A9W6RBL1"/>
<keyword evidence="2" id="KW-0547">Nucleotide-binding</keyword>
<dbReference type="PROSITE" id="PS50893">
    <property type="entry name" value="ABC_TRANSPORTER_2"/>
    <property type="match status" value="1"/>
</dbReference>
<evidence type="ECO:0000256" key="2">
    <source>
        <dbReference type="ARBA" id="ARBA00022741"/>
    </source>
</evidence>
<evidence type="ECO:0000259" key="4">
    <source>
        <dbReference type="PROSITE" id="PS50893"/>
    </source>
</evidence>
<dbReference type="InterPro" id="IPR003593">
    <property type="entry name" value="AAA+_ATPase"/>
</dbReference>
<keyword evidence="3 5" id="KW-0067">ATP-binding</keyword>
<reference evidence="5" key="1">
    <citation type="submission" date="2023-03" db="EMBL/GenBank/DDBJ databases">
        <title>Amycolatopsis taiwanensis NBRC 103393.</title>
        <authorList>
            <person name="Ichikawa N."/>
            <person name="Sato H."/>
            <person name="Tonouchi N."/>
        </authorList>
    </citation>
    <scope>NUCLEOTIDE SEQUENCE</scope>
    <source>
        <strain evidence="5">NBRC 103393</strain>
    </source>
</reference>